<comment type="caution">
    <text evidence="9">The sequence shown here is derived from an EMBL/GenBank/DDBJ whole genome shotgun (WGS) entry which is preliminary data.</text>
</comment>
<dbReference type="PANTHER" id="PTHR36923:SF3">
    <property type="entry name" value="FERREDOXIN"/>
    <property type="match status" value="1"/>
</dbReference>
<evidence type="ECO:0000256" key="2">
    <source>
        <dbReference type="ARBA" id="ARBA00022448"/>
    </source>
</evidence>
<evidence type="ECO:0000256" key="8">
    <source>
        <dbReference type="RuleBase" id="RU368020"/>
    </source>
</evidence>
<gene>
    <name evidence="9" type="ORF">HDG69_003280</name>
</gene>
<dbReference type="SUPFAM" id="SSF54862">
    <property type="entry name" value="4Fe-4S ferredoxins"/>
    <property type="match status" value="1"/>
</dbReference>
<keyword evidence="6 8" id="KW-0411">Iron-sulfur</keyword>
<dbReference type="InterPro" id="IPR051269">
    <property type="entry name" value="Fe-S_cluster_ET"/>
</dbReference>
<dbReference type="PRINTS" id="PR00352">
    <property type="entry name" value="3FE4SFRDOXIN"/>
</dbReference>
<evidence type="ECO:0000256" key="6">
    <source>
        <dbReference type="ARBA" id="ARBA00023014"/>
    </source>
</evidence>
<evidence type="ECO:0000256" key="5">
    <source>
        <dbReference type="ARBA" id="ARBA00023004"/>
    </source>
</evidence>
<evidence type="ECO:0000256" key="3">
    <source>
        <dbReference type="ARBA" id="ARBA00022723"/>
    </source>
</evidence>
<dbReference type="Pfam" id="PF13459">
    <property type="entry name" value="Fer4_15"/>
    <property type="match status" value="1"/>
</dbReference>
<reference evidence="9 10" key="1">
    <citation type="submission" date="2020-05" db="EMBL/GenBank/DDBJ databases">
        <title>Genomic Encyclopedia of Type Strains, Phase III (KMG-III): the genomes of soil and plant-associated and newly described type strains.</title>
        <authorList>
            <person name="Whitman W."/>
        </authorList>
    </citation>
    <scope>NUCLEOTIDE SEQUENCE [LARGE SCALE GENOMIC DNA]</scope>
    <source>
        <strain evidence="9 10">KCTC 19046</strain>
    </source>
</reference>
<dbReference type="EMBL" id="JABEZU010000004">
    <property type="protein sequence ID" value="NOV98685.1"/>
    <property type="molecule type" value="Genomic_DNA"/>
</dbReference>
<keyword evidence="3 8" id="KW-0479">Metal-binding</keyword>
<comment type="cofactor">
    <cofactor evidence="1">
        <name>[3Fe-4S] cluster</name>
        <dbReference type="ChEBI" id="CHEBI:21137"/>
    </cofactor>
</comment>
<comment type="function">
    <text evidence="8">Ferredoxins are iron-sulfur proteins that transfer electrons in a wide variety of metabolic reactions.</text>
</comment>
<evidence type="ECO:0000313" key="10">
    <source>
        <dbReference type="Proteomes" id="UP000757540"/>
    </source>
</evidence>
<keyword evidence="4 8" id="KW-0249">Electron transport</keyword>
<evidence type="ECO:0000256" key="7">
    <source>
        <dbReference type="ARBA" id="ARBA00023291"/>
    </source>
</evidence>
<keyword evidence="10" id="KW-1185">Reference proteome</keyword>
<name>A0ABX2A7K5_9MICO</name>
<evidence type="ECO:0000256" key="4">
    <source>
        <dbReference type="ARBA" id="ARBA00022982"/>
    </source>
</evidence>
<accession>A0ABX2A7K5</accession>
<proteinExistence type="predicted"/>
<keyword evidence="2 8" id="KW-0813">Transport</keyword>
<sequence length="78" mass="7848">MGTRLVVDRSRCIGSGNCVLVAADLFDQDDTLGGVILLPPAQDELTAQDAAAALEAVGRCPAGALRVVPTASSSAHAT</sequence>
<keyword evidence="7" id="KW-0003">3Fe-4S</keyword>
<dbReference type="RefSeq" id="WP_171784883.1">
    <property type="nucleotide sequence ID" value="NZ_BAAAML010000003.1"/>
</dbReference>
<keyword evidence="5 8" id="KW-0408">Iron</keyword>
<evidence type="ECO:0000256" key="1">
    <source>
        <dbReference type="ARBA" id="ARBA00001927"/>
    </source>
</evidence>
<dbReference type="Proteomes" id="UP000757540">
    <property type="component" value="Unassembled WGS sequence"/>
</dbReference>
<dbReference type="PANTHER" id="PTHR36923">
    <property type="entry name" value="FERREDOXIN"/>
    <property type="match status" value="1"/>
</dbReference>
<dbReference type="Gene3D" id="3.30.70.20">
    <property type="match status" value="1"/>
</dbReference>
<organism evidence="9 10">
    <name type="scientific">Isoptericola halotolerans</name>
    <dbReference type="NCBI Taxonomy" id="300560"/>
    <lineage>
        <taxon>Bacteria</taxon>
        <taxon>Bacillati</taxon>
        <taxon>Actinomycetota</taxon>
        <taxon>Actinomycetes</taxon>
        <taxon>Micrococcales</taxon>
        <taxon>Promicromonosporaceae</taxon>
        <taxon>Isoptericola</taxon>
    </lineage>
</organism>
<dbReference type="InterPro" id="IPR001080">
    <property type="entry name" value="3Fe4S_ferredoxin"/>
</dbReference>
<protein>
    <recommendedName>
        <fullName evidence="8">Ferredoxin</fullName>
    </recommendedName>
</protein>
<evidence type="ECO:0000313" key="9">
    <source>
        <dbReference type="EMBL" id="NOV98685.1"/>
    </source>
</evidence>